<dbReference type="EMBL" id="VSSQ01040800">
    <property type="protein sequence ID" value="MPM94110.1"/>
    <property type="molecule type" value="Genomic_DNA"/>
</dbReference>
<gene>
    <name evidence="2" type="ORF">SDC9_141253</name>
</gene>
<protein>
    <submittedName>
        <fullName evidence="2">Uncharacterized protein</fullName>
    </submittedName>
</protein>
<sequence>MHQVPAGARSRQRAHRAALDRQVVLARLPPAHAGGHDAGLHAAQARDELEGSLGNVRRRERRRPVPRPGPLWHPRARRLEGSLRRQGPHQPPGLEHLLQLRCCSALPHLGARRQRAEVAVGKVPHELRQILPPAPGAFPQRTASRPPLLQQDAAHAVHHLPDPHGVHRARRPHQDLLPRIDLSGRQVPLLQRWLQARLR</sequence>
<reference evidence="2" key="1">
    <citation type="submission" date="2019-08" db="EMBL/GenBank/DDBJ databases">
        <authorList>
            <person name="Kucharzyk K."/>
            <person name="Murdoch R.W."/>
            <person name="Higgins S."/>
            <person name="Loffler F."/>
        </authorList>
    </citation>
    <scope>NUCLEOTIDE SEQUENCE</scope>
</reference>
<comment type="caution">
    <text evidence="2">The sequence shown here is derived from an EMBL/GenBank/DDBJ whole genome shotgun (WGS) entry which is preliminary data.</text>
</comment>
<dbReference type="AlphaFoldDB" id="A0A645DX61"/>
<accession>A0A645DX61</accession>
<evidence type="ECO:0000256" key="1">
    <source>
        <dbReference type="SAM" id="MobiDB-lite"/>
    </source>
</evidence>
<name>A0A645DX61_9ZZZZ</name>
<feature type="compositionally biased region" description="Basic residues" evidence="1">
    <location>
        <begin position="56"/>
        <end position="65"/>
    </location>
</feature>
<proteinExistence type="predicted"/>
<evidence type="ECO:0000313" key="2">
    <source>
        <dbReference type="EMBL" id="MPM94110.1"/>
    </source>
</evidence>
<organism evidence="2">
    <name type="scientific">bioreactor metagenome</name>
    <dbReference type="NCBI Taxonomy" id="1076179"/>
    <lineage>
        <taxon>unclassified sequences</taxon>
        <taxon>metagenomes</taxon>
        <taxon>ecological metagenomes</taxon>
    </lineage>
</organism>
<feature type="region of interest" description="Disordered" evidence="1">
    <location>
        <begin position="51"/>
        <end position="77"/>
    </location>
</feature>